<dbReference type="Proteomes" id="UP000011529">
    <property type="component" value="Unassembled WGS sequence"/>
</dbReference>
<reference evidence="1" key="2">
    <citation type="journal article" date="2013" name="Mar. Genomics">
        <title>Expression of sulfatases in Rhodopirellula baltica and the diversity of sulfatases in the genus Rhodopirellula.</title>
        <authorList>
            <person name="Wegner C.E."/>
            <person name="Richter-Heitmann T."/>
            <person name="Klindworth A."/>
            <person name="Klockow C."/>
            <person name="Richter M."/>
            <person name="Achstetter T."/>
            <person name="Glockner F.O."/>
            <person name="Harder J."/>
        </authorList>
    </citation>
    <scope>NUCLEOTIDE SEQUENCE [LARGE SCALE GENOMIC DNA]</scope>
    <source>
        <strain evidence="1">6C</strain>
    </source>
</reference>
<reference evidence="1" key="1">
    <citation type="submission" date="2012-11" db="EMBL/GenBank/DDBJ databases">
        <title>Permanent draft genomes of Rhodopirellula europaea strain SH398 and 6C.</title>
        <authorList>
            <person name="Richter M."/>
            <person name="Richter-Heitmann T."/>
            <person name="Frank C."/>
            <person name="Harder J."/>
            <person name="Glockner F.O."/>
        </authorList>
    </citation>
    <scope>NUCLEOTIDE SEQUENCE</scope>
    <source>
        <strain evidence="1">6C</strain>
    </source>
</reference>
<organism evidence="1 2">
    <name type="scientific">Rhodopirellula europaea 6C</name>
    <dbReference type="NCBI Taxonomy" id="1263867"/>
    <lineage>
        <taxon>Bacteria</taxon>
        <taxon>Pseudomonadati</taxon>
        <taxon>Planctomycetota</taxon>
        <taxon>Planctomycetia</taxon>
        <taxon>Pirellulales</taxon>
        <taxon>Pirellulaceae</taxon>
        <taxon>Rhodopirellula</taxon>
    </lineage>
</organism>
<evidence type="ECO:0000313" key="2">
    <source>
        <dbReference type="Proteomes" id="UP000011529"/>
    </source>
</evidence>
<name>M2B0T4_9BACT</name>
<evidence type="ECO:0000313" key="1">
    <source>
        <dbReference type="EMBL" id="EMB15393.1"/>
    </source>
</evidence>
<accession>M2B0T4</accession>
<proteinExistence type="predicted"/>
<dbReference type="PATRIC" id="fig|1263867.3.peg.4145"/>
<dbReference type="EMBL" id="ANMO01000175">
    <property type="protein sequence ID" value="EMB15393.1"/>
    <property type="molecule type" value="Genomic_DNA"/>
</dbReference>
<protein>
    <submittedName>
        <fullName evidence="1">Uncharacterized protein</fullName>
    </submittedName>
</protein>
<gene>
    <name evidence="1" type="ORF">RE6C_03877</name>
</gene>
<dbReference type="AlphaFoldDB" id="M2B0T4"/>
<comment type="caution">
    <text evidence="1">The sequence shown here is derived from an EMBL/GenBank/DDBJ whole genome shotgun (WGS) entry which is preliminary data.</text>
</comment>
<sequence length="111" mass="12412">MTLARRRSSPIHVDGIEYRWAVSARALSSPEYVLLVVQSVDNGQRIVVTVPHRDRYLNIEGPPPPDFNYDAITPSLVRKIMAAAVDAGWTPDRPGTELSFDLQPNETVTLR</sequence>
<keyword evidence="2" id="KW-1185">Reference proteome</keyword>